<keyword evidence="3" id="KW-0227">DNA damage</keyword>
<dbReference type="PANTHER" id="PTHR13604:SF0">
    <property type="entry name" value="ABASIC SITE PROCESSING PROTEIN HMCES"/>
    <property type="match status" value="1"/>
</dbReference>
<dbReference type="InterPro" id="IPR003738">
    <property type="entry name" value="SRAP"/>
</dbReference>
<evidence type="ECO:0000256" key="8">
    <source>
        <dbReference type="RuleBase" id="RU364100"/>
    </source>
</evidence>
<protein>
    <recommendedName>
        <fullName evidence="8">Abasic site processing protein</fullName>
        <ecNumber evidence="8">3.4.-.-</ecNumber>
    </recommendedName>
</protein>
<keyword evidence="11" id="KW-1185">Reference proteome</keyword>
<evidence type="ECO:0000313" key="11">
    <source>
        <dbReference type="Proteomes" id="UP000243077"/>
    </source>
</evidence>
<dbReference type="AlphaFoldDB" id="A0A2L2BQ79"/>
<dbReference type="Proteomes" id="UP000243077">
    <property type="component" value="Chromosome"/>
</dbReference>
<dbReference type="InterPro" id="IPR036590">
    <property type="entry name" value="SRAP-like"/>
</dbReference>
<dbReference type="KEGG" id="psai:C3B54_11831"/>
<reference evidence="10 11" key="1">
    <citation type="submission" date="2018-02" db="EMBL/GenBank/DDBJ databases">
        <title>Complete genome of the streamlined marine actinobacterium Pontimonas salivibrio CL-TW6 adapted to coastal planktonic lifestype.</title>
        <authorList>
            <person name="Cho B.C."/>
            <person name="Hardies S.C."/>
            <person name="Jang G.I."/>
            <person name="Hwang C.Y."/>
        </authorList>
    </citation>
    <scope>NUCLEOTIDE SEQUENCE [LARGE SCALE GENOMIC DNA]</scope>
    <source>
        <strain evidence="10 11">CL-TW6</strain>
    </source>
</reference>
<keyword evidence="6" id="KW-0238">DNA-binding</keyword>
<dbReference type="EC" id="3.4.-.-" evidence="8"/>
<dbReference type="RefSeq" id="WP_104913369.1">
    <property type="nucleotide sequence ID" value="NZ_CP026923.1"/>
</dbReference>
<gene>
    <name evidence="10" type="ORF">C3B54_11831</name>
</gene>
<sequence>MCGRYALGVSQEQLSDYFHVGASRLTRWSPSWNIAPTATIPIIIDRVVDTDRVERIVGPARWSLTPTWAETLETPYPTFNARSETVSTKPTFRQALAHSRALIPASGYFEWHTDGKTKTPHYIYPANESLFAFAGLYSLWGTTGQQVVTATILTREAPHNLDGIHPRSPVPLPTEQWSRWLDPHSTADAQLVEDMVSCSQEILEHASHHPVNPLRGDSPQLIQPKP</sequence>
<dbReference type="PANTHER" id="PTHR13604">
    <property type="entry name" value="DC12-RELATED"/>
    <property type="match status" value="1"/>
</dbReference>
<dbReference type="GO" id="GO:0106300">
    <property type="term" value="P:protein-DNA covalent cross-linking repair"/>
    <property type="evidence" value="ECO:0007669"/>
    <property type="project" value="InterPro"/>
</dbReference>
<evidence type="ECO:0000256" key="3">
    <source>
        <dbReference type="ARBA" id="ARBA00022763"/>
    </source>
</evidence>
<dbReference type="GO" id="GO:0003697">
    <property type="term" value="F:single-stranded DNA binding"/>
    <property type="evidence" value="ECO:0007669"/>
    <property type="project" value="InterPro"/>
</dbReference>
<evidence type="ECO:0000256" key="1">
    <source>
        <dbReference type="ARBA" id="ARBA00008136"/>
    </source>
</evidence>
<dbReference type="GO" id="GO:0008233">
    <property type="term" value="F:peptidase activity"/>
    <property type="evidence" value="ECO:0007669"/>
    <property type="project" value="UniProtKB-KW"/>
</dbReference>
<proteinExistence type="inferred from homology"/>
<organism evidence="10 11">
    <name type="scientific">Pontimonas salivibrio</name>
    <dbReference type="NCBI Taxonomy" id="1159327"/>
    <lineage>
        <taxon>Bacteria</taxon>
        <taxon>Bacillati</taxon>
        <taxon>Actinomycetota</taxon>
        <taxon>Actinomycetes</taxon>
        <taxon>Micrococcales</taxon>
        <taxon>Microbacteriaceae</taxon>
        <taxon>Pontimonas</taxon>
    </lineage>
</organism>
<evidence type="ECO:0000256" key="4">
    <source>
        <dbReference type="ARBA" id="ARBA00022801"/>
    </source>
</evidence>
<evidence type="ECO:0000313" key="10">
    <source>
        <dbReference type="EMBL" id="AVG23809.1"/>
    </source>
</evidence>
<feature type="region of interest" description="Disordered" evidence="9">
    <location>
        <begin position="207"/>
        <end position="226"/>
    </location>
</feature>
<evidence type="ECO:0000256" key="6">
    <source>
        <dbReference type="ARBA" id="ARBA00023125"/>
    </source>
</evidence>
<dbReference type="Pfam" id="PF02586">
    <property type="entry name" value="SRAP"/>
    <property type="match status" value="1"/>
</dbReference>
<dbReference type="Gene3D" id="3.90.1680.10">
    <property type="entry name" value="SOS response associated peptidase-like"/>
    <property type="match status" value="1"/>
</dbReference>
<keyword evidence="2 8" id="KW-0645">Protease</keyword>
<keyword evidence="5" id="KW-0190">Covalent protein-DNA linkage</keyword>
<keyword evidence="4 8" id="KW-0378">Hydrolase</keyword>
<evidence type="ECO:0000256" key="5">
    <source>
        <dbReference type="ARBA" id="ARBA00023124"/>
    </source>
</evidence>
<name>A0A2L2BQ79_9MICO</name>
<dbReference type="GO" id="GO:0006508">
    <property type="term" value="P:proteolysis"/>
    <property type="evidence" value="ECO:0007669"/>
    <property type="project" value="UniProtKB-KW"/>
</dbReference>
<evidence type="ECO:0000256" key="7">
    <source>
        <dbReference type="ARBA" id="ARBA00023239"/>
    </source>
</evidence>
<accession>A0A2L2BQ79</accession>
<evidence type="ECO:0000256" key="2">
    <source>
        <dbReference type="ARBA" id="ARBA00022670"/>
    </source>
</evidence>
<comment type="similarity">
    <text evidence="1 8">Belongs to the SOS response-associated peptidase family.</text>
</comment>
<evidence type="ECO:0000256" key="9">
    <source>
        <dbReference type="SAM" id="MobiDB-lite"/>
    </source>
</evidence>
<dbReference type="EMBL" id="CP026923">
    <property type="protein sequence ID" value="AVG23809.1"/>
    <property type="molecule type" value="Genomic_DNA"/>
</dbReference>
<keyword evidence="7" id="KW-0456">Lyase</keyword>
<dbReference type="GO" id="GO:0016829">
    <property type="term" value="F:lyase activity"/>
    <property type="evidence" value="ECO:0007669"/>
    <property type="project" value="UniProtKB-KW"/>
</dbReference>
<dbReference type="OrthoDB" id="9782620at2"/>
<dbReference type="SUPFAM" id="SSF143081">
    <property type="entry name" value="BB1717-like"/>
    <property type="match status" value="1"/>
</dbReference>